<proteinExistence type="predicted"/>
<dbReference type="SUPFAM" id="SSF52113">
    <property type="entry name" value="BRCT domain"/>
    <property type="match status" value="1"/>
</dbReference>
<feature type="non-terminal residue" evidence="1">
    <location>
        <position position="1"/>
    </location>
</feature>
<comment type="caution">
    <text evidence="1">The sequence shown here is derived from an EMBL/GenBank/DDBJ whole genome shotgun (WGS) entry which is preliminary data.</text>
</comment>
<gene>
    <name evidence="1" type="ORF">TPAB3V08_LOCUS11327</name>
</gene>
<dbReference type="InterPro" id="IPR036420">
    <property type="entry name" value="BRCT_dom_sf"/>
</dbReference>
<evidence type="ECO:0000313" key="2">
    <source>
        <dbReference type="Proteomes" id="UP001153148"/>
    </source>
</evidence>
<name>A0ABN7PCI9_TIMPD</name>
<keyword evidence="2" id="KW-1185">Reference proteome</keyword>
<sequence length="89" mass="10375">QNLVRICGATVVSHPNMFNFRSGKSCMIIIETQDDDFTRAIELYNEFKVPSFYLEFIIESIAQFTIADCYDYITLPITKENFKKFGYPL</sequence>
<protein>
    <submittedName>
        <fullName evidence="1">Uncharacterized protein</fullName>
    </submittedName>
</protein>
<dbReference type="Proteomes" id="UP001153148">
    <property type="component" value="Unassembled WGS sequence"/>
</dbReference>
<accession>A0ABN7PCI9</accession>
<dbReference type="Gene3D" id="3.40.50.10190">
    <property type="entry name" value="BRCT domain"/>
    <property type="match status" value="1"/>
</dbReference>
<reference evidence="1" key="1">
    <citation type="submission" date="2021-03" db="EMBL/GenBank/DDBJ databases">
        <authorList>
            <person name="Tran Van P."/>
        </authorList>
    </citation>
    <scope>NUCLEOTIDE SEQUENCE</scope>
</reference>
<evidence type="ECO:0000313" key="1">
    <source>
        <dbReference type="EMBL" id="CAG2064380.1"/>
    </source>
</evidence>
<dbReference type="EMBL" id="CAJPIN010033640">
    <property type="protein sequence ID" value="CAG2064380.1"/>
    <property type="molecule type" value="Genomic_DNA"/>
</dbReference>
<organism evidence="1 2">
    <name type="scientific">Timema podura</name>
    <name type="common">Walking stick</name>
    <dbReference type="NCBI Taxonomy" id="61482"/>
    <lineage>
        <taxon>Eukaryota</taxon>
        <taxon>Metazoa</taxon>
        <taxon>Ecdysozoa</taxon>
        <taxon>Arthropoda</taxon>
        <taxon>Hexapoda</taxon>
        <taxon>Insecta</taxon>
        <taxon>Pterygota</taxon>
        <taxon>Neoptera</taxon>
        <taxon>Polyneoptera</taxon>
        <taxon>Phasmatodea</taxon>
        <taxon>Timematodea</taxon>
        <taxon>Timematoidea</taxon>
        <taxon>Timematidae</taxon>
        <taxon>Timema</taxon>
    </lineage>
</organism>